<dbReference type="EMBL" id="AYKW01000023">
    <property type="protein sequence ID" value="PIL28950.1"/>
    <property type="molecule type" value="Genomic_DNA"/>
</dbReference>
<protein>
    <submittedName>
        <fullName evidence="1">Uncharacterized protein</fullName>
    </submittedName>
</protein>
<dbReference type="AlphaFoldDB" id="A0A2G8S5A5"/>
<accession>A0A2G8S5A5</accession>
<organism evidence="1 2">
    <name type="scientific">Ganoderma sinense ZZ0214-1</name>
    <dbReference type="NCBI Taxonomy" id="1077348"/>
    <lineage>
        <taxon>Eukaryota</taxon>
        <taxon>Fungi</taxon>
        <taxon>Dikarya</taxon>
        <taxon>Basidiomycota</taxon>
        <taxon>Agaricomycotina</taxon>
        <taxon>Agaricomycetes</taxon>
        <taxon>Polyporales</taxon>
        <taxon>Polyporaceae</taxon>
        <taxon>Ganoderma</taxon>
    </lineage>
</organism>
<sequence>MRSSRARTWLTVHFSSFSNRRVIVRRVPGTSSAPCALNCAYSGCVARDGDAPSASESAPLMGEAARLGGVLTTPRGMGDGEEDMARPGEAESPSFMKAGSSNLPSGVVGHSLLFLRSCFSIFFFSFSITLSRCFVSWMICCAGVRDSLVGVSLCLAADHQPPSF</sequence>
<evidence type="ECO:0000313" key="2">
    <source>
        <dbReference type="Proteomes" id="UP000230002"/>
    </source>
</evidence>
<evidence type="ECO:0000313" key="1">
    <source>
        <dbReference type="EMBL" id="PIL28950.1"/>
    </source>
</evidence>
<gene>
    <name evidence="1" type="ORF">GSI_08997</name>
</gene>
<proteinExistence type="predicted"/>
<reference evidence="1 2" key="1">
    <citation type="journal article" date="2015" name="Sci. Rep.">
        <title>Chromosome-level genome map provides insights into diverse defense mechanisms in the medicinal fungus Ganoderma sinense.</title>
        <authorList>
            <person name="Zhu Y."/>
            <person name="Xu J."/>
            <person name="Sun C."/>
            <person name="Zhou S."/>
            <person name="Xu H."/>
            <person name="Nelson D.R."/>
            <person name="Qian J."/>
            <person name="Song J."/>
            <person name="Luo H."/>
            <person name="Xiang L."/>
            <person name="Li Y."/>
            <person name="Xu Z."/>
            <person name="Ji A."/>
            <person name="Wang L."/>
            <person name="Lu S."/>
            <person name="Hayward A."/>
            <person name="Sun W."/>
            <person name="Li X."/>
            <person name="Schwartz D.C."/>
            <person name="Wang Y."/>
            <person name="Chen S."/>
        </authorList>
    </citation>
    <scope>NUCLEOTIDE SEQUENCE [LARGE SCALE GENOMIC DNA]</scope>
    <source>
        <strain evidence="1 2">ZZ0214-1</strain>
    </source>
</reference>
<name>A0A2G8S5A5_9APHY</name>
<keyword evidence="2" id="KW-1185">Reference proteome</keyword>
<dbReference type="Proteomes" id="UP000230002">
    <property type="component" value="Unassembled WGS sequence"/>
</dbReference>
<comment type="caution">
    <text evidence="1">The sequence shown here is derived from an EMBL/GenBank/DDBJ whole genome shotgun (WGS) entry which is preliminary data.</text>
</comment>